<evidence type="ECO:0000256" key="2">
    <source>
        <dbReference type="SAM" id="SignalP"/>
    </source>
</evidence>
<feature type="compositionally biased region" description="Polar residues" evidence="1">
    <location>
        <begin position="71"/>
        <end position="83"/>
    </location>
</feature>
<name>A0A1V4A297_9ACTN</name>
<gene>
    <name evidence="3" type="ORF">B1H18_27225</name>
</gene>
<feature type="compositionally biased region" description="Low complexity" evidence="1">
    <location>
        <begin position="34"/>
        <end position="49"/>
    </location>
</feature>
<dbReference type="Proteomes" id="UP000190539">
    <property type="component" value="Unassembled WGS sequence"/>
</dbReference>
<sequence length="229" mass="23074">MRPFHRRPAAAAAVLTAALVALTACGSDGDGKSGADSAAGSPSASAGGDPAKKKAESAASAAPKPTGPVLSDSSIKPATGSFTKKQKQYLSGRVPESMDPAAVLQSGQEACDRIKLTASQDKDAVVGALIAGEIPDAVQAVEQLCPTYRPLLARARAGFSDGTRSDPAAGTYRALTDAPDNCVWKAVDSDGKVLASSPQGGSKATEINAKVPSGAKKFISTGCYAWVLG</sequence>
<comment type="caution">
    <text evidence="3">The sequence shown here is derived from an EMBL/GenBank/DDBJ whole genome shotgun (WGS) entry which is preliminary data.</text>
</comment>
<dbReference type="OrthoDB" id="4338372at2"/>
<dbReference type="STRING" id="83656.B1H18_27225"/>
<feature type="signal peptide" evidence="2">
    <location>
        <begin position="1"/>
        <end position="26"/>
    </location>
</feature>
<evidence type="ECO:0008006" key="5">
    <source>
        <dbReference type="Google" id="ProtNLM"/>
    </source>
</evidence>
<proteinExistence type="predicted"/>
<dbReference type="EMBL" id="MVFC01000031">
    <property type="protein sequence ID" value="OON73475.1"/>
    <property type="molecule type" value="Genomic_DNA"/>
</dbReference>
<evidence type="ECO:0000256" key="1">
    <source>
        <dbReference type="SAM" id="MobiDB-lite"/>
    </source>
</evidence>
<keyword evidence="2" id="KW-0732">Signal</keyword>
<keyword evidence="4" id="KW-1185">Reference proteome</keyword>
<reference evidence="3 4" key="1">
    <citation type="submission" date="2017-02" db="EMBL/GenBank/DDBJ databases">
        <title>Draft Genome Sequence of Streptomyces tsukubaensis F601, a Producer of the immunosuppressant tacrolimus FK506.</title>
        <authorList>
            <person name="Zong G."/>
            <person name="Zhong C."/>
            <person name="Fu J."/>
            <person name="Qin R."/>
            <person name="Cao G."/>
        </authorList>
    </citation>
    <scope>NUCLEOTIDE SEQUENCE [LARGE SCALE GENOMIC DNA]</scope>
    <source>
        <strain evidence="3 4">F601</strain>
    </source>
</reference>
<dbReference type="AlphaFoldDB" id="A0A1V4A297"/>
<feature type="chain" id="PRO_5013274116" description="DUF732 domain-containing protein" evidence="2">
    <location>
        <begin position="27"/>
        <end position="229"/>
    </location>
</feature>
<organism evidence="3 4">
    <name type="scientific">Streptomyces tsukubensis</name>
    <dbReference type="NCBI Taxonomy" id="83656"/>
    <lineage>
        <taxon>Bacteria</taxon>
        <taxon>Bacillati</taxon>
        <taxon>Actinomycetota</taxon>
        <taxon>Actinomycetes</taxon>
        <taxon>Kitasatosporales</taxon>
        <taxon>Streptomycetaceae</taxon>
        <taxon>Streptomyces</taxon>
    </lineage>
</organism>
<dbReference type="PROSITE" id="PS51257">
    <property type="entry name" value="PROKAR_LIPOPROTEIN"/>
    <property type="match status" value="1"/>
</dbReference>
<dbReference type="RefSeq" id="WP_077972362.1">
    <property type="nucleotide sequence ID" value="NZ_CP045178.1"/>
</dbReference>
<feature type="region of interest" description="Disordered" evidence="1">
    <location>
        <begin position="28"/>
        <end position="89"/>
    </location>
</feature>
<protein>
    <recommendedName>
        <fullName evidence="5">DUF732 domain-containing protein</fullName>
    </recommendedName>
</protein>
<evidence type="ECO:0000313" key="4">
    <source>
        <dbReference type="Proteomes" id="UP000190539"/>
    </source>
</evidence>
<evidence type="ECO:0000313" key="3">
    <source>
        <dbReference type="EMBL" id="OON73475.1"/>
    </source>
</evidence>
<accession>A0A1V4A297</accession>